<dbReference type="RefSeq" id="WP_090478611.1">
    <property type="nucleotide sequence ID" value="NZ_LT629710.1"/>
</dbReference>
<dbReference type="GO" id="GO:0016747">
    <property type="term" value="F:acyltransferase activity, transferring groups other than amino-acyl groups"/>
    <property type="evidence" value="ECO:0007669"/>
    <property type="project" value="InterPro"/>
</dbReference>
<dbReference type="OrthoDB" id="9775595at2"/>
<evidence type="ECO:0000259" key="1">
    <source>
        <dbReference type="PROSITE" id="PS51186"/>
    </source>
</evidence>
<dbReference type="EMBL" id="LT629710">
    <property type="protein sequence ID" value="SDP31003.1"/>
    <property type="molecule type" value="Genomic_DNA"/>
</dbReference>
<dbReference type="InterPro" id="IPR056935">
    <property type="entry name" value="Rv0428c-like_C"/>
</dbReference>
<sequence>MRPAPTVLELESIAAHGWRGTTVRRLGGWLLRSGGGFTDRANSVLPIGSPGCDLDQALGVVRSFYAEQDRPARFQLPDDEPGSPLAVLDGQLRDRGWSGYTSVAVMTAAVPDLLAACPPVPGLPAAEFSPTPTADWLDGYHYRGKPLPPNAVAVLVEADGPVFASVTDERGQAGVARGVITDGWLGVTAVTVDRARRRSGVGRHLMGELNRWAAANGAHSVYLQVDRENTAALALYDRLGFTEHHRYHYRVSP</sequence>
<dbReference type="InterPro" id="IPR000182">
    <property type="entry name" value="GNAT_dom"/>
</dbReference>
<reference evidence="2 3" key="1">
    <citation type="submission" date="2016-10" db="EMBL/GenBank/DDBJ databases">
        <authorList>
            <person name="de Groot N.N."/>
        </authorList>
    </citation>
    <scope>NUCLEOTIDE SEQUENCE [LARGE SCALE GENOMIC DNA]</scope>
    <source>
        <strain evidence="3">P4-7,KCTC 19426,CECT 7604</strain>
    </source>
</reference>
<accession>A0A1H0RNC0</accession>
<protein>
    <submittedName>
        <fullName evidence="2">Acetyltransferase (GNAT) family protein</fullName>
    </submittedName>
</protein>
<keyword evidence="2" id="KW-0808">Transferase</keyword>
<dbReference type="PANTHER" id="PTHR43072">
    <property type="entry name" value="N-ACETYLTRANSFERASE"/>
    <property type="match status" value="1"/>
</dbReference>
<keyword evidence="3" id="KW-1185">Reference proteome</keyword>
<dbReference type="PROSITE" id="PS51186">
    <property type="entry name" value="GNAT"/>
    <property type="match status" value="1"/>
</dbReference>
<dbReference type="AlphaFoldDB" id="A0A1H0RNC0"/>
<dbReference type="Proteomes" id="UP000198741">
    <property type="component" value="Chromosome I"/>
</dbReference>
<organism evidence="2 3">
    <name type="scientific">Nakamurella panacisegetis</name>
    <dbReference type="NCBI Taxonomy" id="1090615"/>
    <lineage>
        <taxon>Bacteria</taxon>
        <taxon>Bacillati</taxon>
        <taxon>Actinomycetota</taxon>
        <taxon>Actinomycetes</taxon>
        <taxon>Nakamurellales</taxon>
        <taxon>Nakamurellaceae</taxon>
        <taxon>Nakamurella</taxon>
    </lineage>
</organism>
<evidence type="ECO:0000313" key="2">
    <source>
        <dbReference type="EMBL" id="SDP31003.1"/>
    </source>
</evidence>
<dbReference type="SUPFAM" id="SSF55729">
    <property type="entry name" value="Acyl-CoA N-acyltransferases (Nat)"/>
    <property type="match status" value="1"/>
</dbReference>
<dbReference type="CDD" id="cd04301">
    <property type="entry name" value="NAT_SF"/>
    <property type="match status" value="1"/>
</dbReference>
<evidence type="ECO:0000313" key="3">
    <source>
        <dbReference type="Proteomes" id="UP000198741"/>
    </source>
</evidence>
<dbReference type="Pfam" id="PF24553">
    <property type="entry name" value="Rv0428c_C"/>
    <property type="match status" value="1"/>
</dbReference>
<gene>
    <name evidence="2" type="ORF">SAMN04515671_3672</name>
</gene>
<dbReference type="Gene3D" id="3.40.630.30">
    <property type="match status" value="1"/>
</dbReference>
<name>A0A1H0RNC0_9ACTN</name>
<dbReference type="STRING" id="1090615.SAMN04515671_3672"/>
<feature type="domain" description="N-acetyltransferase" evidence="1">
    <location>
        <begin position="126"/>
        <end position="253"/>
    </location>
</feature>
<dbReference type="InterPro" id="IPR016181">
    <property type="entry name" value="Acyl_CoA_acyltransferase"/>
</dbReference>
<proteinExistence type="predicted"/>